<dbReference type="EMBL" id="CP000776">
    <property type="protein sequence ID" value="ABS52523.1"/>
    <property type="molecule type" value="Genomic_DNA"/>
</dbReference>
<sequence>MFCGNFAKAKSVFIYSSHHFGFLQALIKFSLQKMYFSVAEVLAM</sequence>
<proteinExistence type="predicted"/>
<gene>
    <name evidence="1" type="ordered locus">CHAB381_1776</name>
</gene>
<protein>
    <submittedName>
        <fullName evidence="1">Uncharacterized protein</fullName>
    </submittedName>
</protein>
<evidence type="ECO:0000313" key="1">
    <source>
        <dbReference type="EMBL" id="ABS52523.1"/>
    </source>
</evidence>
<evidence type="ECO:0000313" key="2">
    <source>
        <dbReference type="Proteomes" id="UP000002407"/>
    </source>
</evidence>
<keyword evidence="2" id="KW-1185">Reference proteome</keyword>
<dbReference type="KEGG" id="cha:CHAB381_1776"/>
<organism evidence="1 2">
    <name type="scientific">Campylobacter hominis (strain ATCC BAA-381 / DSM 21671 / CCUG 45161 / LMG 19568 / NCTC 13146 / CH001A)</name>
    <dbReference type="NCBI Taxonomy" id="360107"/>
    <lineage>
        <taxon>Bacteria</taxon>
        <taxon>Pseudomonadati</taxon>
        <taxon>Campylobacterota</taxon>
        <taxon>Epsilonproteobacteria</taxon>
        <taxon>Campylobacterales</taxon>
        <taxon>Campylobacteraceae</taxon>
        <taxon>Campylobacter</taxon>
    </lineage>
</organism>
<dbReference type="HOGENOM" id="CLU_3213717_0_0_7"/>
<accession>A7I445</accession>
<dbReference type="AlphaFoldDB" id="A7I445"/>
<name>A7I445_CAMHC</name>
<reference evidence="2" key="1">
    <citation type="submission" date="2007-07" db="EMBL/GenBank/DDBJ databases">
        <title>Complete genome sequence of Campylobacter hominis ATCC BAA-381, a commensal isolated from the human gastrointestinal tract.</title>
        <authorList>
            <person name="Fouts D.E."/>
            <person name="Mongodin E.F."/>
            <person name="Puiu D."/>
            <person name="Sebastian Y."/>
            <person name="Miller W.G."/>
            <person name="Mandrell R.E."/>
            <person name="Nelson K.E."/>
        </authorList>
    </citation>
    <scope>NUCLEOTIDE SEQUENCE [LARGE SCALE GENOMIC DNA]</scope>
    <source>
        <strain evidence="2">ATCC BAA-381 / LMG 19568 / NCTC 13146 / CH001A</strain>
    </source>
</reference>
<dbReference type="Proteomes" id="UP000002407">
    <property type="component" value="Chromosome"/>
</dbReference>